<feature type="transmembrane region" description="Helical" evidence="14">
    <location>
        <begin position="12"/>
        <end position="35"/>
    </location>
</feature>
<dbReference type="NCBIfam" id="TIGR00229">
    <property type="entry name" value="sensory_box"/>
    <property type="match status" value="1"/>
</dbReference>
<dbReference type="InterPro" id="IPR004358">
    <property type="entry name" value="Sig_transdc_His_kin-like_C"/>
</dbReference>
<dbReference type="PANTHER" id="PTHR42878">
    <property type="entry name" value="TWO-COMPONENT HISTIDINE KINASE"/>
    <property type="match status" value="1"/>
</dbReference>
<dbReference type="PANTHER" id="PTHR42878:SF7">
    <property type="entry name" value="SENSOR HISTIDINE KINASE GLRK"/>
    <property type="match status" value="1"/>
</dbReference>
<keyword evidence="13 14" id="KW-0472">Membrane</keyword>
<dbReference type="Pfam" id="PF00672">
    <property type="entry name" value="HAMP"/>
    <property type="match status" value="1"/>
</dbReference>
<dbReference type="Gene3D" id="1.10.287.130">
    <property type="match status" value="1"/>
</dbReference>
<dbReference type="SMART" id="SM00304">
    <property type="entry name" value="HAMP"/>
    <property type="match status" value="1"/>
</dbReference>
<dbReference type="Gene3D" id="3.30.565.10">
    <property type="entry name" value="Histidine kinase-like ATPase, C-terminal domain"/>
    <property type="match status" value="1"/>
</dbReference>
<dbReference type="Pfam" id="PF00989">
    <property type="entry name" value="PAS"/>
    <property type="match status" value="1"/>
</dbReference>
<comment type="subcellular location">
    <subcellularLocation>
        <location evidence="2">Cell membrane</location>
        <topology evidence="2">Multi-pass membrane protein</topology>
    </subcellularLocation>
</comment>
<keyword evidence="6" id="KW-0808">Transferase</keyword>
<comment type="catalytic activity">
    <reaction evidence="1">
        <text>ATP + protein L-histidine = ADP + protein N-phospho-L-histidine.</text>
        <dbReference type="EC" id="2.7.13.3"/>
    </reaction>
</comment>
<accession>A0ABS2WHQ0</accession>
<dbReference type="InterPro" id="IPR003661">
    <property type="entry name" value="HisK_dim/P_dom"/>
</dbReference>
<dbReference type="InterPro" id="IPR000014">
    <property type="entry name" value="PAS"/>
</dbReference>
<dbReference type="Gene3D" id="3.30.450.20">
    <property type="entry name" value="PAS domain"/>
    <property type="match status" value="2"/>
</dbReference>
<evidence type="ECO:0000313" key="18">
    <source>
        <dbReference type="EMBL" id="MBN2909006.1"/>
    </source>
</evidence>
<dbReference type="SUPFAM" id="SSF47384">
    <property type="entry name" value="Homodimeric domain of signal transducing histidine kinase"/>
    <property type="match status" value="1"/>
</dbReference>
<evidence type="ECO:0000256" key="6">
    <source>
        <dbReference type="ARBA" id="ARBA00022679"/>
    </source>
</evidence>
<keyword evidence="8" id="KW-0547">Nucleotide-binding</keyword>
<dbReference type="Pfam" id="PF02518">
    <property type="entry name" value="HATPase_c"/>
    <property type="match status" value="1"/>
</dbReference>
<evidence type="ECO:0000256" key="3">
    <source>
        <dbReference type="ARBA" id="ARBA00012438"/>
    </source>
</evidence>
<dbReference type="PROSITE" id="PS50885">
    <property type="entry name" value="HAMP"/>
    <property type="match status" value="1"/>
</dbReference>
<dbReference type="InterPro" id="IPR005467">
    <property type="entry name" value="His_kinase_dom"/>
</dbReference>
<dbReference type="InterPro" id="IPR029151">
    <property type="entry name" value="Sensor-like_sf"/>
</dbReference>
<keyword evidence="5" id="KW-0597">Phosphoprotein</keyword>
<reference evidence="18" key="1">
    <citation type="journal article" date="2024" name="Int. J. Syst. Evol. Microbiol.">
        <title>Polycladomyces zharkentensis sp. nov., a novel thermophilic cellulose- and starch-degrading member of the Bacillota from a geothermal aquifer in Kazakhstan.</title>
        <authorList>
            <person name="Mashzhan A."/>
            <person name="Kistaubayeva A."/>
            <person name="Javier-Lopez R."/>
            <person name="Bissenova U."/>
            <person name="Bissenbay A."/>
            <person name="Birkeland N.K."/>
        </authorList>
    </citation>
    <scope>NUCLEOTIDE SEQUENCE</scope>
    <source>
        <strain evidence="18">ZKZ2T</strain>
    </source>
</reference>
<gene>
    <name evidence="18" type="ORF">JQC72_05645</name>
</gene>
<evidence type="ECO:0000256" key="8">
    <source>
        <dbReference type="ARBA" id="ARBA00022741"/>
    </source>
</evidence>
<evidence type="ECO:0000259" key="15">
    <source>
        <dbReference type="PROSITE" id="PS50109"/>
    </source>
</evidence>
<evidence type="ECO:0000256" key="13">
    <source>
        <dbReference type="ARBA" id="ARBA00023136"/>
    </source>
</evidence>
<dbReference type="PROSITE" id="PS50112">
    <property type="entry name" value="PAS"/>
    <property type="match status" value="1"/>
</dbReference>
<dbReference type="InterPro" id="IPR050351">
    <property type="entry name" value="BphY/WalK/GraS-like"/>
</dbReference>
<evidence type="ECO:0000256" key="1">
    <source>
        <dbReference type="ARBA" id="ARBA00000085"/>
    </source>
</evidence>
<feature type="domain" description="HAMP" evidence="17">
    <location>
        <begin position="183"/>
        <end position="235"/>
    </location>
</feature>
<dbReference type="InterPro" id="IPR003660">
    <property type="entry name" value="HAMP_dom"/>
</dbReference>
<dbReference type="SUPFAM" id="SSF158472">
    <property type="entry name" value="HAMP domain-like"/>
    <property type="match status" value="1"/>
</dbReference>
<dbReference type="EMBL" id="JAFHAP010000006">
    <property type="protein sequence ID" value="MBN2909006.1"/>
    <property type="molecule type" value="Genomic_DNA"/>
</dbReference>
<evidence type="ECO:0000256" key="2">
    <source>
        <dbReference type="ARBA" id="ARBA00004651"/>
    </source>
</evidence>
<evidence type="ECO:0000256" key="9">
    <source>
        <dbReference type="ARBA" id="ARBA00022777"/>
    </source>
</evidence>
<dbReference type="Pfam" id="PF16736">
    <property type="entry name" value="sCache_like"/>
    <property type="match status" value="1"/>
</dbReference>
<dbReference type="PRINTS" id="PR00344">
    <property type="entry name" value="BCTRLSENSOR"/>
</dbReference>
<evidence type="ECO:0000313" key="19">
    <source>
        <dbReference type="Proteomes" id="UP001177120"/>
    </source>
</evidence>
<keyword evidence="10" id="KW-0067">ATP-binding</keyword>
<dbReference type="Pfam" id="PF00512">
    <property type="entry name" value="HisKA"/>
    <property type="match status" value="1"/>
</dbReference>
<keyword evidence="7 14" id="KW-0812">Transmembrane</keyword>
<evidence type="ECO:0000256" key="5">
    <source>
        <dbReference type="ARBA" id="ARBA00022553"/>
    </source>
</evidence>
<dbReference type="InterPro" id="IPR036890">
    <property type="entry name" value="HATPase_C_sf"/>
</dbReference>
<dbReference type="Proteomes" id="UP001177120">
    <property type="component" value="Unassembled WGS sequence"/>
</dbReference>
<proteinExistence type="predicted"/>
<dbReference type="SUPFAM" id="SSF103190">
    <property type="entry name" value="Sensory domain-like"/>
    <property type="match status" value="1"/>
</dbReference>
<feature type="domain" description="PAS" evidence="16">
    <location>
        <begin position="240"/>
        <end position="286"/>
    </location>
</feature>
<evidence type="ECO:0000256" key="11">
    <source>
        <dbReference type="ARBA" id="ARBA00022989"/>
    </source>
</evidence>
<dbReference type="EC" id="2.7.13.3" evidence="3"/>
<dbReference type="CDD" id="cd06225">
    <property type="entry name" value="HAMP"/>
    <property type="match status" value="1"/>
</dbReference>
<feature type="domain" description="Histidine kinase" evidence="15">
    <location>
        <begin position="363"/>
        <end position="579"/>
    </location>
</feature>
<dbReference type="CDD" id="cd00082">
    <property type="entry name" value="HisKA"/>
    <property type="match status" value="1"/>
</dbReference>
<evidence type="ECO:0000259" key="17">
    <source>
        <dbReference type="PROSITE" id="PS50885"/>
    </source>
</evidence>
<evidence type="ECO:0000256" key="7">
    <source>
        <dbReference type="ARBA" id="ARBA00022692"/>
    </source>
</evidence>
<keyword evidence="4" id="KW-1003">Cell membrane</keyword>
<evidence type="ECO:0000259" key="16">
    <source>
        <dbReference type="PROSITE" id="PS50112"/>
    </source>
</evidence>
<evidence type="ECO:0000256" key="12">
    <source>
        <dbReference type="ARBA" id="ARBA00023012"/>
    </source>
</evidence>
<dbReference type="CDD" id="cd00130">
    <property type="entry name" value="PAS"/>
    <property type="match status" value="1"/>
</dbReference>
<evidence type="ECO:0000256" key="10">
    <source>
        <dbReference type="ARBA" id="ARBA00022840"/>
    </source>
</evidence>
<dbReference type="SMART" id="SM00388">
    <property type="entry name" value="HisKA"/>
    <property type="match status" value="1"/>
</dbReference>
<dbReference type="Gene3D" id="1.10.8.500">
    <property type="entry name" value="HAMP domain in histidine kinase"/>
    <property type="match status" value="1"/>
</dbReference>
<keyword evidence="9" id="KW-0418">Kinase</keyword>
<dbReference type="InterPro" id="IPR013767">
    <property type="entry name" value="PAS_fold"/>
</dbReference>
<dbReference type="SUPFAM" id="SSF55785">
    <property type="entry name" value="PYP-like sensor domain (PAS domain)"/>
    <property type="match status" value="1"/>
</dbReference>
<dbReference type="RefSeq" id="WP_205493637.1">
    <property type="nucleotide sequence ID" value="NZ_JAFHAP010000006.1"/>
</dbReference>
<organism evidence="18 19">
    <name type="scientific">Polycladomyces zharkentensis</name>
    <dbReference type="NCBI Taxonomy" id="2807616"/>
    <lineage>
        <taxon>Bacteria</taxon>
        <taxon>Bacillati</taxon>
        <taxon>Bacillota</taxon>
        <taxon>Bacilli</taxon>
        <taxon>Bacillales</taxon>
        <taxon>Thermoactinomycetaceae</taxon>
        <taxon>Polycladomyces</taxon>
    </lineage>
</organism>
<dbReference type="CDD" id="cd16922">
    <property type="entry name" value="HATPase_EvgS-ArcB-TorS-like"/>
    <property type="match status" value="1"/>
</dbReference>
<dbReference type="NCBIfam" id="NF046044">
    <property type="entry name" value="PnpS"/>
    <property type="match status" value="1"/>
</dbReference>
<dbReference type="PROSITE" id="PS50109">
    <property type="entry name" value="HIS_KIN"/>
    <property type="match status" value="1"/>
</dbReference>
<keyword evidence="11 14" id="KW-1133">Transmembrane helix</keyword>
<dbReference type="SMART" id="SM00387">
    <property type="entry name" value="HATPase_c"/>
    <property type="match status" value="1"/>
</dbReference>
<comment type="caution">
    <text evidence="18">The sequence shown here is derived from an EMBL/GenBank/DDBJ whole genome shotgun (WGS) entry which is preliminary data.</text>
</comment>
<evidence type="ECO:0000256" key="14">
    <source>
        <dbReference type="SAM" id="Phobius"/>
    </source>
</evidence>
<keyword evidence="12" id="KW-0902">Two-component regulatory system</keyword>
<dbReference type="InterPro" id="IPR036097">
    <property type="entry name" value="HisK_dim/P_sf"/>
</dbReference>
<dbReference type="InterPro" id="IPR035965">
    <property type="entry name" value="PAS-like_dom_sf"/>
</dbReference>
<keyword evidence="19" id="KW-1185">Reference proteome</keyword>
<dbReference type="InterPro" id="IPR031967">
    <property type="entry name" value="PhoR_single_Cache-like_dom"/>
</dbReference>
<sequence>MRTLRSRLTWMFLTLIGLSMLGTGLFVGLLLQATYLDSLTGRLNKEGTLLAQTLDWGKQDSFDVQAEAFGRTLSARVIILDRDGTVLGDSVRDKAGTRNLRHLPEVRQALKGTTPSNQFAQKRDNRLNTAIPVIRDGQILGAVWIQLDVTDVNRSIRQIWISMAGGLAVAYLLAALASSRFARDVTRPIEEITRVAEDIAHNKLYRSVAVYGEDEIGRLGESINRMARSLRSQMSAIRKSERRLTSVIETMESVLFLVDPSGSVSLANPAFERLFGVPVSDIQGKSIQHLPGPYELIQLITRCQETGERQRKELHFFYPEERIVEASLSPMGVEKDGRGVVAVLHDITAIRRLEKMRSEFVANVSHELKTPITSIVGFTETLLDGAMQDPNTCREFLEIILEEGNRLQRLVGDILDLSKIESKQIHLELETVPIGELIQSATKTMEDQFRAKQLTLEVQLPDPLFTVTVDRDRFRQILLNLLSNAMAYTPSGGKVTVRAERETESWRLQVADTGIGIPKEDLPRIFERFYRVDKARSRASGGTGLGLAIVKHLVEVHKGTIHVESQVGEGTTFTLTFPL</sequence>
<dbReference type="SMART" id="SM00091">
    <property type="entry name" value="PAS"/>
    <property type="match status" value="1"/>
</dbReference>
<dbReference type="SUPFAM" id="SSF55874">
    <property type="entry name" value="ATPase domain of HSP90 chaperone/DNA topoisomerase II/histidine kinase"/>
    <property type="match status" value="1"/>
</dbReference>
<name>A0ABS2WHQ0_9BACL</name>
<protein>
    <recommendedName>
        <fullName evidence="3">histidine kinase</fullName>
        <ecNumber evidence="3">2.7.13.3</ecNumber>
    </recommendedName>
</protein>
<evidence type="ECO:0000256" key="4">
    <source>
        <dbReference type="ARBA" id="ARBA00022475"/>
    </source>
</evidence>
<dbReference type="InterPro" id="IPR003594">
    <property type="entry name" value="HATPase_dom"/>
</dbReference>